<evidence type="ECO:0000256" key="1">
    <source>
        <dbReference type="ARBA" id="ARBA00004613"/>
    </source>
</evidence>
<keyword evidence="2 8" id="KW-0964">Secreted</keyword>
<dbReference type="Pfam" id="PF00068">
    <property type="entry name" value="Phospholip_A2_1"/>
    <property type="match status" value="1"/>
</dbReference>
<feature type="disulfide bond" evidence="6">
    <location>
        <begin position="83"/>
        <end position="158"/>
    </location>
</feature>
<dbReference type="GO" id="GO:0005509">
    <property type="term" value="F:calcium ion binding"/>
    <property type="evidence" value="ECO:0007669"/>
    <property type="project" value="InterPro"/>
</dbReference>
<dbReference type="InterPro" id="IPR001211">
    <property type="entry name" value="PLA2"/>
</dbReference>
<organism evidence="10">
    <name type="scientific">Xenopus tropicalis</name>
    <name type="common">Western clawed frog</name>
    <name type="synonym">Silurana tropicalis</name>
    <dbReference type="NCBI Taxonomy" id="8364"/>
    <lineage>
        <taxon>Eukaryota</taxon>
        <taxon>Metazoa</taxon>
        <taxon>Chordata</taxon>
        <taxon>Craniata</taxon>
        <taxon>Vertebrata</taxon>
        <taxon>Euteleostomi</taxon>
        <taxon>Amphibia</taxon>
        <taxon>Batrachia</taxon>
        <taxon>Anura</taxon>
        <taxon>Pipoidea</taxon>
        <taxon>Pipidae</taxon>
        <taxon>Xenopodinae</taxon>
        <taxon>Xenopus</taxon>
        <taxon>Silurana</taxon>
    </lineage>
</organism>
<feature type="disulfide bond" evidence="6">
    <location>
        <begin position="84"/>
        <end position="125"/>
    </location>
</feature>
<comment type="similarity">
    <text evidence="7">Belongs to the phospholipase A2 family.</text>
</comment>
<dbReference type="EC" id="3.1.1.4" evidence="8"/>
<evidence type="ECO:0000313" key="10">
    <source>
        <dbReference type="Ensembl" id="ENSXETP00000108976"/>
    </source>
</evidence>
<feature type="disulfide bond" evidence="6">
    <location>
        <begin position="60"/>
        <end position="151"/>
    </location>
</feature>
<comment type="subcellular location">
    <subcellularLocation>
        <location evidence="1 8">Secreted</location>
    </subcellularLocation>
</comment>
<protein>
    <recommendedName>
        <fullName evidence="8">Phospholipase A2</fullName>
        <ecNumber evidence="8">3.1.1.4</ecNumber>
    </recommendedName>
</protein>
<dbReference type="InParanoid" id="A0A803JLZ6"/>
<dbReference type="SMART" id="SM00085">
    <property type="entry name" value="PA2c"/>
    <property type="match status" value="1"/>
</dbReference>
<feature type="active site" evidence="4">
    <location>
        <position position="126"/>
    </location>
</feature>
<feature type="binding site" evidence="5">
    <location>
        <position position="63"/>
    </location>
    <ligand>
        <name>Ca(2+)</name>
        <dbReference type="ChEBI" id="CHEBI:29108"/>
    </ligand>
</feature>
<accession>A0A803JLZ6</accession>
<dbReference type="Ensembl" id="ENSXETT00000107544">
    <property type="protein sequence ID" value="ENSXETP00000108976"/>
    <property type="gene ID" value="ENSXETG00000049085"/>
</dbReference>
<comment type="cofactor">
    <cofactor evidence="5">
        <name>Ca(2+)</name>
        <dbReference type="ChEBI" id="CHEBI:29108"/>
    </cofactor>
    <text evidence="5">Binds 1 Ca(2+) ion per subunit.</text>
</comment>
<feature type="active site" evidence="4">
    <location>
        <position position="81"/>
    </location>
</feature>
<proteinExistence type="inferred from homology"/>
<sequence length="186" mass="21163">MRSNTGIWLVSVLSLLYAHMYHCQRNLRRHKRDFVDMSKTLWCYRDKVQISLFAINLYGCFCGIGGSGHPQDEVDRCCFLHDCCYQFTNVTFNCDSTFQAYEYECARSRIKCKSSSVCDQMTCECDKKFAECLTAAKPVDEHVLFNRDPACNKPTDLCPPVHPSVAAIAQQLGNYVGAEKLKVSLD</sequence>
<dbReference type="AlphaFoldDB" id="A0A803JLZ6"/>
<evidence type="ECO:0000256" key="6">
    <source>
        <dbReference type="PIRSR" id="PIRSR601211-3"/>
    </source>
</evidence>
<evidence type="ECO:0000256" key="2">
    <source>
        <dbReference type="ARBA" id="ARBA00022525"/>
    </source>
</evidence>
<evidence type="ECO:0000259" key="9">
    <source>
        <dbReference type="SMART" id="SM00085"/>
    </source>
</evidence>
<dbReference type="SUPFAM" id="SSF48619">
    <property type="entry name" value="Phospholipase A2, PLA2"/>
    <property type="match status" value="1"/>
</dbReference>
<evidence type="ECO:0000256" key="5">
    <source>
        <dbReference type="PIRSR" id="PIRSR601211-2"/>
    </source>
</evidence>
<dbReference type="PROSITE" id="PS00118">
    <property type="entry name" value="PA2_HIS"/>
    <property type="match status" value="1"/>
</dbReference>
<dbReference type="InterPro" id="IPR033113">
    <property type="entry name" value="PLA2_histidine"/>
</dbReference>
<evidence type="ECO:0000256" key="3">
    <source>
        <dbReference type="ARBA" id="ARBA00023157"/>
    </source>
</evidence>
<keyword evidence="5 8" id="KW-0106">Calcium</keyword>
<evidence type="ECO:0000256" key="4">
    <source>
        <dbReference type="PIRSR" id="PIRSR601211-1"/>
    </source>
</evidence>
<feature type="disulfide bond" evidence="6">
    <location>
        <begin position="62"/>
        <end position="78"/>
    </location>
</feature>
<feature type="binding site" evidence="5">
    <location>
        <position position="65"/>
    </location>
    <ligand>
        <name>Ca(2+)</name>
        <dbReference type="ChEBI" id="CHEBI:29108"/>
    </ligand>
</feature>
<dbReference type="PRINTS" id="PR00389">
    <property type="entry name" value="PHPHLIPASEA2"/>
</dbReference>
<feature type="disulfide bond" evidence="6">
    <location>
        <begin position="112"/>
        <end position="123"/>
    </location>
</feature>
<keyword evidence="5" id="KW-0479">Metal-binding</keyword>
<reference evidence="10" key="2">
    <citation type="submission" date="2021-03" db="UniProtKB">
        <authorList>
            <consortium name="Ensembl"/>
        </authorList>
    </citation>
    <scope>IDENTIFICATION</scope>
</reference>
<keyword evidence="8" id="KW-0732">Signal</keyword>
<keyword evidence="8" id="KW-0443">Lipid metabolism</keyword>
<dbReference type="InterPro" id="IPR036444">
    <property type="entry name" value="PLipase_A2_dom_sf"/>
</dbReference>
<feature type="binding site" evidence="5">
    <location>
        <position position="82"/>
    </location>
    <ligand>
        <name>Ca(2+)</name>
        <dbReference type="ChEBI" id="CHEBI:29108"/>
    </ligand>
</feature>
<feature type="signal peptide" evidence="8">
    <location>
        <begin position="1"/>
        <end position="23"/>
    </location>
</feature>
<name>A0A803JLZ6_XENTR</name>
<dbReference type="CDD" id="cd00125">
    <property type="entry name" value="PLA2c"/>
    <property type="match status" value="1"/>
</dbReference>
<evidence type="ECO:0000256" key="8">
    <source>
        <dbReference type="RuleBase" id="RU361236"/>
    </source>
</evidence>
<feature type="binding site" evidence="5">
    <location>
        <position position="61"/>
    </location>
    <ligand>
        <name>Ca(2+)</name>
        <dbReference type="ChEBI" id="CHEBI:29108"/>
    </ligand>
</feature>
<dbReference type="GO" id="GO:0016042">
    <property type="term" value="P:lipid catabolic process"/>
    <property type="evidence" value="ECO:0007669"/>
    <property type="project" value="InterPro"/>
</dbReference>
<dbReference type="GeneTree" id="ENSGT00940000154885"/>
<dbReference type="PANTHER" id="PTHR11716:SF4">
    <property type="entry name" value="GROUP 10 SECRETORY PHOSPHOLIPASE A2"/>
    <property type="match status" value="1"/>
</dbReference>
<feature type="chain" id="PRO_5031588617" description="Phospholipase A2" evidence="8">
    <location>
        <begin position="24"/>
        <end position="186"/>
    </location>
</feature>
<dbReference type="GO" id="GO:0050482">
    <property type="term" value="P:arachidonate secretion"/>
    <property type="evidence" value="ECO:0007669"/>
    <property type="project" value="InterPro"/>
</dbReference>
<dbReference type="Gene3D" id="1.20.90.10">
    <property type="entry name" value="Phospholipase A2 domain"/>
    <property type="match status" value="1"/>
</dbReference>
<dbReference type="GO" id="GO:0005576">
    <property type="term" value="C:extracellular region"/>
    <property type="evidence" value="ECO:0007669"/>
    <property type="project" value="UniProtKB-SubCell"/>
</dbReference>
<reference evidence="10" key="1">
    <citation type="journal article" date="2010" name="Science">
        <title>The genome of the Western clawed frog Xenopus tropicalis.</title>
        <authorList>
            <person name="Hellsten U."/>
            <person name="Harland R.M."/>
            <person name="Gilchrist M.J."/>
            <person name="Hendrix D."/>
            <person name="Jurka J."/>
            <person name="Kapitonov V."/>
            <person name="Ovcharenko I."/>
            <person name="Putnam N.H."/>
            <person name="Shu S."/>
            <person name="Taher L."/>
            <person name="Blitz I.L."/>
            <person name="Blumberg B."/>
            <person name="Dichmann D.S."/>
            <person name="Dubchak I."/>
            <person name="Amaya E."/>
            <person name="Detter J.C."/>
            <person name="Fletcher R."/>
            <person name="Gerhard D.S."/>
            <person name="Goodstein D."/>
            <person name="Graves T."/>
            <person name="Grigoriev I.V."/>
            <person name="Grimwood J."/>
            <person name="Kawashima T."/>
            <person name="Lindquist E."/>
            <person name="Lucas S.M."/>
            <person name="Mead P.E."/>
            <person name="Mitros T."/>
            <person name="Ogino H."/>
            <person name="Ohta Y."/>
            <person name="Poliakov A.V."/>
            <person name="Pollet N."/>
            <person name="Robert J."/>
            <person name="Salamov A."/>
            <person name="Sater A.K."/>
            <person name="Schmutz J."/>
            <person name="Terry A."/>
            <person name="Vize P.D."/>
            <person name="Warren W.C."/>
            <person name="Wells D."/>
            <person name="Wills A."/>
            <person name="Wilson R.K."/>
            <person name="Zimmerman L.B."/>
            <person name="Zorn A.M."/>
            <person name="Grainger R."/>
            <person name="Grammer T."/>
            <person name="Khokha M.K."/>
            <person name="Richardson P.M."/>
            <person name="Rokhsar D.S."/>
        </authorList>
    </citation>
    <scope>NUCLEOTIDE SEQUENCE [LARGE SCALE GENOMIC DNA]</scope>
    <source>
        <strain evidence="10">Nigerian</strain>
    </source>
</reference>
<dbReference type="PANTHER" id="PTHR11716">
    <property type="entry name" value="PHOSPHOLIPASE A2 FAMILY MEMBER"/>
    <property type="match status" value="1"/>
</dbReference>
<dbReference type="GO" id="GO:0006644">
    <property type="term" value="P:phospholipid metabolic process"/>
    <property type="evidence" value="ECO:0007669"/>
    <property type="project" value="InterPro"/>
</dbReference>
<keyword evidence="8" id="KW-0378">Hydrolase</keyword>
<comment type="catalytic activity">
    <reaction evidence="8">
        <text>a 1,2-diacyl-sn-glycero-3-phosphocholine + H2O = a 1-acyl-sn-glycero-3-phosphocholine + a fatty acid + H(+)</text>
        <dbReference type="Rhea" id="RHEA:15801"/>
        <dbReference type="ChEBI" id="CHEBI:15377"/>
        <dbReference type="ChEBI" id="CHEBI:15378"/>
        <dbReference type="ChEBI" id="CHEBI:28868"/>
        <dbReference type="ChEBI" id="CHEBI:57643"/>
        <dbReference type="ChEBI" id="CHEBI:58168"/>
        <dbReference type="EC" id="3.1.1.4"/>
    </reaction>
</comment>
<feature type="disulfide bond" evidence="6">
    <location>
        <begin position="94"/>
        <end position="118"/>
    </location>
</feature>
<evidence type="ECO:0000256" key="7">
    <source>
        <dbReference type="RuleBase" id="RU003654"/>
    </source>
</evidence>
<dbReference type="GO" id="GO:0004623">
    <property type="term" value="F:phospholipase A2 activity"/>
    <property type="evidence" value="ECO:0007669"/>
    <property type="project" value="UniProtKB-EC"/>
</dbReference>
<feature type="domain" description="Phospholipase A2-like central" evidence="9">
    <location>
        <begin position="33"/>
        <end position="152"/>
    </location>
</feature>
<keyword evidence="3 6" id="KW-1015">Disulfide bond</keyword>
<dbReference type="InterPro" id="IPR016090">
    <property type="entry name" value="PLA2-like_dom"/>
</dbReference>
<feature type="disulfide bond" evidence="6">
    <location>
        <begin position="77"/>
        <end position="132"/>
    </location>
</feature>